<dbReference type="VEuPathDB" id="FungiDB:A1Q1_06005"/>
<dbReference type="PANTHER" id="PTHR12901">
    <property type="entry name" value="SPERM PROTEIN HOMOLOG"/>
    <property type="match status" value="1"/>
</dbReference>
<dbReference type="OrthoDB" id="292693at2759"/>
<dbReference type="PANTHER" id="PTHR12901:SF10">
    <property type="entry name" value="COENZYME Q-BINDING PROTEIN COQ10, MITOCHONDRIAL"/>
    <property type="match status" value="1"/>
</dbReference>
<evidence type="ECO:0000259" key="4">
    <source>
        <dbReference type="Pfam" id="PF03364"/>
    </source>
</evidence>
<comment type="subunit">
    <text evidence="2">Interacts with coenzyme Q.</text>
</comment>
<name>J6EMN2_TRIAS</name>
<evidence type="ECO:0000256" key="3">
    <source>
        <dbReference type="ARBA" id="ARBA00024947"/>
    </source>
</evidence>
<sequence>MRPSLSAAHAVRAVRSTSSSRLNIVRPALSALPSCSASSSAVTPRQQSQVAGRRTFFSLPDISKLAGLVPGQQPSGGVQNDGEEQRFQARKVFPVTLPPTLPLDLKMIPAIRGHCVTFPSCFLVCCKLSYSGTGAQADPRYTPAQLYELVSDVPAYVTFIPFCTESTVLTKDGRPNHAWKPGQDPFEVEAELAVGFGGLEERYISNVVGVPFERVSATASETTPLFKNLVTTWSFTPAGPSSTILSIDLVFAFANPLHRIASQAVLPKVAEKMVEAFETRANEATLELHQILSALS</sequence>
<accession>J6EMN2</accession>
<dbReference type="SUPFAM" id="SSF55961">
    <property type="entry name" value="Bet v1-like"/>
    <property type="match status" value="1"/>
</dbReference>
<dbReference type="InterPro" id="IPR023393">
    <property type="entry name" value="START-like_dom_sf"/>
</dbReference>
<dbReference type="GO" id="GO:0005739">
    <property type="term" value="C:mitochondrion"/>
    <property type="evidence" value="ECO:0007669"/>
    <property type="project" value="TreeGrafter"/>
</dbReference>
<reference evidence="5 6" key="1">
    <citation type="journal article" date="2012" name="Eukaryot. Cell">
        <title>Draft genome sequence of CBS 2479, the standard type strain of Trichosporon asahii.</title>
        <authorList>
            <person name="Yang R.Y."/>
            <person name="Li H.T."/>
            <person name="Zhu H."/>
            <person name="Zhou G.P."/>
            <person name="Wang M."/>
            <person name="Wang L."/>
        </authorList>
    </citation>
    <scope>NUCLEOTIDE SEQUENCE [LARGE SCALE GENOMIC DNA]</scope>
    <source>
        <strain evidence="6">ATCC 90039 / CBS 2479 / JCM 2466 / KCTC 7840 / NCYC 2677 / UAMH 7654</strain>
    </source>
</reference>
<dbReference type="InterPro" id="IPR044996">
    <property type="entry name" value="COQ10-like"/>
</dbReference>
<dbReference type="GeneID" id="25989517"/>
<dbReference type="HOGENOM" id="CLU_079653_1_1_1"/>
<dbReference type="InterPro" id="IPR005031">
    <property type="entry name" value="COQ10_START"/>
</dbReference>
<evidence type="ECO:0000313" key="6">
    <source>
        <dbReference type="Proteomes" id="UP000002748"/>
    </source>
</evidence>
<dbReference type="RefSeq" id="XP_014176689.1">
    <property type="nucleotide sequence ID" value="XM_014321214.1"/>
</dbReference>
<organism evidence="5 6">
    <name type="scientific">Trichosporon asahii var. asahii (strain ATCC 90039 / CBS 2479 / JCM 2466 / KCTC 7840 / NBRC 103889/ NCYC 2677 / UAMH 7654)</name>
    <name type="common">Yeast</name>
    <dbReference type="NCBI Taxonomy" id="1186058"/>
    <lineage>
        <taxon>Eukaryota</taxon>
        <taxon>Fungi</taxon>
        <taxon>Dikarya</taxon>
        <taxon>Basidiomycota</taxon>
        <taxon>Agaricomycotina</taxon>
        <taxon>Tremellomycetes</taxon>
        <taxon>Trichosporonales</taxon>
        <taxon>Trichosporonaceae</taxon>
        <taxon>Trichosporon</taxon>
    </lineage>
</organism>
<dbReference type="Gene3D" id="3.30.530.20">
    <property type="match status" value="1"/>
</dbReference>
<dbReference type="EMBL" id="ALBS01000324">
    <property type="protein sequence ID" value="EJT45559.1"/>
    <property type="molecule type" value="Genomic_DNA"/>
</dbReference>
<dbReference type="AlphaFoldDB" id="J6EMN2"/>
<evidence type="ECO:0000313" key="5">
    <source>
        <dbReference type="EMBL" id="EJT45559.1"/>
    </source>
</evidence>
<feature type="domain" description="Coenzyme Q-binding protein COQ10 START" evidence="4">
    <location>
        <begin position="141"/>
        <end position="278"/>
    </location>
</feature>
<dbReference type="KEGG" id="tasa:A1Q1_06005"/>
<dbReference type="Proteomes" id="UP000002748">
    <property type="component" value="Unassembled WGS sequence"/>
</dbReference>
<dbReference type="GO" id="GO:0045333">
    <property type="term" value="P:cellular respiration"/>
    <property type="evidence" value="ECO:0007669"/>
    <property type="project" value="InterPro"/>
</dbReference>
<dbReference type="CDD" id="cd07813">
    <property type="entry name" value="COQ10p_like"/>
    <property type="match status" value="1"/>
</dbReference>
<dbReference type="Pfam" id="PF03364">
    <property type="entry name" value="Polyketide_cyc"/>
    <property type="match status" value="1"/>
</dbReference>
<gene>
    <name evidence="5" type="ORF">A1Q1_06005</name>
</gene>
<comment type="function">
    <text evidence="3">Required for the function of coenzyme Q in the respiratory chain. May serve as a chaperone or may be involved in the transport of Q6 from its site of synthesis to the catalytic sites of the respiratory complexes.</text>
</comment>
<proteinExistence type="inferred from homology"/>
<protein>
    <recommendedName>
        <fullName evidence="4">Coenzyme Q-binding protein COQ10 START domain-containing protein</fullName>
    </recommendedName>
</protein>
<comment type="caution">
    <text evidence="5">The sequence shown here is derived from an EMBL/GenBank/DDBJ whole genome shotgun (WGS) entry which is preliminary data.</text>
</comment>
<dbReference type="GO" id="GO:0048039">
    <property type="term" value="F:ubiquinone binding"/>
    <property type="evidence" value="ECO:0007669"/>
    <property type="project" value="InterPro"/>
</dbReference>
<comment type="similarity">
    <text evidence="1">Belongs to the COQ10 family.</text>
</comment>
<evidence type="ECO:0000256" key="1">
    <source>
        <dbReference type="ARBA" id="ARBA00006885"/>
    </source>
</evidence>
<evidence type="ECO:0000256" key="2">
    <source>
        <dbReference type="ARBA" id="ARBA00011814"/>
    </source>
</evidence>